<sequence>MDQQQQQPPNVQQGASSENLKDLEEAVTLTSASSSNSDLPSFAESEKVTIVRRHSTKTFTGIRFFGRRCTETILQRTNALNVCICYIHLEIKALQAANPAHRPY</sequence>
<evidence type="ECO:0000313" key="2">
    <source>
        <dbReference type="EMBL" id="RXM36177.1"/>
    </source>
</evidence>
<keyword evidence="3" id="KW-1185">Reference proteome</keyword>
<protein>
    <submittedName>
        <fullName evidence="2">Uncharacterized protein</fullName>
    </submittedName>
</protein>
<feature type="compositionally biased region" description="Low complexity" evidence="1">
    <location>
        <begin position="1"/>
        <end position="13"/>
    </location>
</feature>
<evidence type="ECO:0000313" key="3">
    <source>
        <dbReference type="Proteomes" id="UP000289886"/>
    </source>
</evidence>
<dbReference type="EMBL" id="SCEB01214298">
    <property type="protein sequence ID" value="RXM36177.1"/>
    <property type="molecule type" value="Genomic_DNA"/>
</dbReference>
<dbReference type="AlphaFoldDB" id="A0A444ULW8"/>
<evidence type="ECO:0000256" key="1">
    <source>
        <dbReference type="SAM" id="MobiDB-lite"/>
    </source>
</evidence>
<feature type="region of interest" description="Disordered" evidence="1">
    <location>
        <begin position="1"/>
        <end position="45"/>
    </location>
</feature>
<accession>A0A444ULW8</accession>
<gene>
    <name evidence="2" type="ORF">EOD39_12201</name>
</gene>
<dbReference type="Proteomes" id="UP000289886">
    <property type="component" value="Unassembled WGS sequence"/>
</dbReference>
<feature type="compositionally biased region" description="Polar residues" evidence="1">
    <location>
        <begin position="28"/>
        <end position="39"/>
    </location>
</feature>
<comment type="caution">
    <text evidence="2">The sequence shown here is derived from an EMBL/GenBank/DDBJ whole genome shotgun (WGS) entry which is preliminary data.</text>
</comment>
<organism evidence="2 3">
    <name type="scientific">Acipenser ruthenus</name>
    <name type="common">Sterlet sturgeon</name>
    <dbReference type="NCBI Taxonomy" id="7906"/>
    <lineage>
        <taxon>Eukaryota</taxon>
        <taxon>Metazoa</taxon>
        <taxon>Chordata</taxon>
        <taxon>Craniata</taxon>
        <taxon>Vertebrata</taxon>
        <taxon>Euteleostomi</taxon>
        <taxon>Actinopterygii</taxon>
        <taxon>Chondrostei</taxon>
        <taxon>Acipenseriformes</taxon>
        <taxon>Acipenseridae</taxon>
        <taxon>Acipenser</taxon>
    </lineage>
</organism>
<reference evidence="2 3" key="1">
    <citation type="submission" date="2019-01" db="EMBL/GenBank/DDBJ databases">
        <title>Draft Genome and Complete Hox-Cluster Characterization of the Sterlet Sturgeon (Acipenser ruthenus).</title>
        <authorList>
            <person name="Wei Q."/>
        </authorList>
    </citation>
    <scope>NUCLEOTIDE SEQUENCE [LARGE SCALE GENOMIC DNA]</scope>
    <source>
        <strain evidence="2">WHYD16114868_AA</strain>
        <tissue evidence="2">Blood</tissue>
    </source>
</reference>
<name>A0A444ULW8_ACIRT</name>
<proteinExistence type="predicted"/>